<dbReference type="AlphaFoldDB" id="A0A2A2LEG1"/>
<organism evidence="1 2">
    <name type="scientific">Diploscapter pachys</name>
    <dbReference type="NCBI Taxonomy" id="2018661"/>
    <lineage>
        <taxon>Eukaryota</taxon>
        <taxon>Metazoa</taxon>
        <taxon>Ecdysozoa</taxon>
        <taxon>Nematoda</taxon>
        <taxon>Chromadorea</taxon>
        <taxon>Rhabditida</taxon>
        <taxon>Rhabditina</taxon>
        <taxon>Rhabditomorpha</taxon>
        <taxon>Rhabditoidea</taxon>
        <taxon>Rhabditidae</taxon>
        <taxon>Diploscapter</taxon>
    </lineage>
</organism>
<keyword evidence="2" id="KW-1185">Reference proteome</keyword>
<gene>
    <name evidence="1" type="ORF">WR25_22051</name>
</gene>
<name>A0A2A2LEG1_9BILA</name>
<reference evidence="1 2" key="1">
    <citation type="journal article" date="2017" name="Curr. Biol.">
        <title>Genome architecture and evolution of a unichromosomal asexual nematode.</title>
        <authorList>
            <person name="Fradin H."/>
            <person name="Zegar C."/>
            <person name="Gutwein M."/>
            <person name="Lucas J."/>
            <person name="Kovtun M."/>
            <person name="Corcoran D."/>
            <person name="Baugh L.R."/>
            <person name="Kiontke K."/>
            <person name="Gunsalus K."/>
            <person name="Fitch D.H."/>
            <person name="Piano F."/>
        </authorList>
    </citation>
    <scope>NUCLEOTIDE SEQUENCE [LARGE SCALE GENOMIC DNA]</scope>
    <source>
        <strain evidence="1">PF1309</strain>
    </source>
</reference>
<dbReference type="EMBL" id="LIAE01006839">
    <property type="protein sequence ID" value="PAV84544.1"/>
    <property type="molecule type" value="Genomic_DNA"/>
</dbReference>
<dbReference type="Proteomes" id="UP000218231">
    <property type="component" value="Unassembled WGS sequence"/>
</dbReference>
<proteinExistence type="predicted"/>
<accession>A0A2A2LEG1</accession>
<comment type="caution">
    <text evidence="1">The sequence shown here is derived from an EMBL/GenBank/DDBJ whole genome shotgun (WGS) entry which is preliminary data.</text>
</comment>
<sequence>MKVTVQAATRPFLSLPCIASKSETIDLYFIKNDYLSNVVAIRSVLNKMSILQQHFISDHPCCLLYASLYRITVVEFDDIPSGCSQLVRPSTARLCLNLHILQFAQHFRHRHSHYVCNNHSLFMK</sequence>
<protein>
    <submittedName>
        <fullName evidence="1">Uncharacterized protein</fullName>
    </submittedName>
</protein>
<evidence type="ECO:0000313" key="2">
    <source>
        <dbReference type="Proteomes" id="UP000218231"/>
    </source>
</evidence>
<evidence type="ECO:0000313" key="1">
    <source>
        <dbReference type="EMBL" id="PAV84544.1"/>
    </source>
</evidence>